<dbReference type="OrthoDB" id="2536450at2759"/>
<feature type="domain" description="DUF7729" evidence="1">
    <location>
        <begin position="59"/>
        <end position="206"/>
    </location>
</feature>
<dbReference type="RefSeq" id="XP_066069033.1">
    <property type="nucleotide sequence ID" value="XM_066212936.1"/>
</dbReference>
<reference evidence="2" key="3">
    <citation type="submission" date="2024-01" db="EMBL/GenBank/DDBJ databases">
        <authorList>
            <person name="Coelho M.A."/>
            <person name="David-Palma M."/>
            <person name="Shea T."/>
            <person name="Sun S."/>
            <person name="Cuomo C.A."/>
            <person name="Heitman J."/>
        </authorList>
    </citation>
    <scope>NUCLEOTIDE SEQUENCE</scope>
    <source>
        <strain evidence="2">CBS 7841</strain>
    </source>
</reference>
<accession>A0A1E3II92</accession>
<reference evidence="2" key="2">
    <citation type="journal article" date="2022" name="Elife">
        <title>Obligate sexual reproduction of a homothallic fungus closely related to the Cryptococcus pathogenic species complex.</title>
        <authorList>
            <person name="Passer A.R."/>
            <person name="Clancey S.A."/>
            <person name="Shea T."/>
            <person name="David-Palma M."/>
            <person name="Averette A.F."/>
            <person name="Boekhout T."/>
            <person name="Porcel B.M."/>
            <person name="Nowrousian M."/>
            <person name="Cuomo C.A."/>
            <person name="Sun S."/>
            <person name="Heitman J."/>
            <person name="Coelho M.A."/>
        </authorList>
    </citation>
    <scope>NUCLEOTIDE SEQUENCE</scope>
    <source>
        <strain evidence="2">CBS 7841</strain>
    </source>
</reference>
<dbReference type="Proteomes" id="UP000094043">
    <property type="component" value="Chromosome 4"/>
</dbReference>
<evidence type="ECO:0000313" key="2">
    <source>
        <dbReference type="EMBL" id="WVN88333.1"/>
    </source>
</evidence>
<gene>
    <name evidence="2" type="ORF">L203_103538</name>
</gene>
<dbReference type="EMBL" id="CP143787">
    <property type="protein sequence ID" value="WVN88333.1"/>
    <property type="molecule type" value="Genomic_DNA"/>
</dbReference>
<evidence type="ECO:0000313" key="3">
    <source>
        <dbReference type="Proteomes" id="UP000094043"/>
    </source>
</evidence>
<sequence>MGINTVLVTLFASASYAVAISSGCTTQVGLLAIGDVGNCLQLTSLLPLLSSSGSIVGPTNNYLSSLCKSSTPACSNDTLTSAQSSINSGCSSDLSGGGTNALQVQSLLGILKHYDQFHAAACSTNSTNHNYCVTDTIQSIQNATSTSIGLSDLISLANGGTNLTSAQLCTQCTSGIYYEALQANASFADTTLGKSLKSTCGSDFGKTAPNTNASSTTSKNSSSSSTGKGSSALVSTSSISLFTIVGTAGSILGTIFFGASLIL</sequence>
<reference evidence="2" key="1">
    <citation type="submission" date="2016-06" db="EMBL/GenBank/DDBJ databases">
        <authorList>
            <person name="Cuomo C."/>
            <person name="Litvintseva A."/>
            <person name="Heitman J."/>
            <person name="Chen Y."/>
            <person name="Sun S."/>
            <person name="Springer D."/>
            <person name="Dromer F."/>
            <person name="Young S."/>
            <person name="Zeng Q."/>
            <person name="Chapman S."/>
            <person name="Gujja S."/>
            <person name="Saif S."/>
            <person name="Birren B."/>
        </authorList>
    </citation>
    <scope>NUCLEOTIDE SEQUENCE</scope>
    <source>
        <strain evidence="2">CBS 7841</strain>
    </source>
</reference>
<dbReference type="PANTHER" id="PTHR34862">
    <property type="entry name" value="SPARK DOMAIN-CONTAINING PROTEIN"/>
    <property type="match status" value="1"/>
</dbReference>
<dbReference type="InterPro" id="IPR056146">
    <property type="entry name" value="DUF7729"/>
</dbReference>
<dbReference type="AlphaFoldDB" id="A0A1E3II92"/>
<dbReference type="VEuPathDB" id="FungiDB:L203_02867"/>
<dbReference type="PANTHER" id="PTHR34862:SF1">
    <property type="entry name" value="SPARK DOMAIN-CONTAINING PROTEIN"/>
    <property type="match status" value="1"/>
</dbReference>
<keyword evidence="3" id="KW-1185">Reference proteome</keyword>
<protein>
    <recommendedName>
        <fullName evidence="1">DUF7729 domain-containing protein</fullName>
    </recommendedName>
</protein>
<dbReference type="KEGG" id="cdep:91087749"/>
<proteinExistence type="predicted"/>
<evidence type="ECO:0000259" key="1">
    <source>
        <dbReference type="Pfam" id="PF24855"/>
    </source>
</evidence>
<organism evidence="2 3">
    <name type="scientific">Cryptococcus depauperatus CBS 7841</name>
    <dbReference type="NCBI Taxonomy" id="1295531"/>
    <lineage>
        <taxon>Eukaryota</taxon>
        <taxon>Fungi</taxon>
        <taxon>Dikarya</taxon>
        <taxon>Basidiomycota</taxon>
        <taxon>Agaricomycotina</taxon>
        <taxon>Tremellomycetes</taxon>
        <taxon>Tremellales</taxon>
        <taxon>Cryptococcaceae</taxon>
        <taxon>Cryptococcus</taxon>
    </lineage>
</organism>
<name>A0A1E3II92_9TREE</name>
<dbReference type="GeneID" id="91087749"/>
<dbReference type="Pfam" id="PF24855">
    <property type="entry name" value="DUF7729"/>
    <property type="match status" value="1"/>
</dbReference>